<name>A0A2P5AF15_PARAD</name>
<sequence>MMYVYKIKPCKRTVCNFPFNPCPFLHEREAGRRDLMWHKYSCIPCIHFKAGFCPQGDSCACAHGIPEQRFHPMLFRTKFCWYMNSCKRKDCSYAHKEQEKRVPTIAPQVAGPRARSTSPSDIFTNISSALMNPAIFNSSQSLPKIPSGIKRNFISLHSENGDRPSYTSAKPELTDLSMNSNLQRSLSSQPDFSWVHVLVEDDDDKPRLNGGSKLEKGAQMEGKSGGINFI</sequence>
<evidence type="ECO:0000259" key="6">
    <source>
        <dbReference type="PROSITE" id="PS50103"/>
    </source>
</evidence>
<protein>
    <submittedName>
        <fullName evidence="7">Zinc finger, CCCH-type</fullName>
    </submittedName>
</protein>
<gene>
    <name evidence="7" type="ORF">PanWU01x14_338800</name>
</gene>
<dbReference type="OrthoDB" id="410307at2759"/>
<reference evidence="8" key="1">
    <citation type="submission" date="2016-06" db="EMBL/GenBank/DDBJ databases">
        <title>Parallel loss of symbiosis genes in relatives of nitrogen-fixing non-legume Parasponia.</title>
        <authorList>
            <person name="Van Velzen R."/>
            <person name="Holmer R."/>
            <person name="Bu F."/>
            <person name="Rutten L."/>
            <person name="Van Zeijl A."/>
            <person name="Liu W."/>
            <person name="Santuari L."/>
            <person name="Cao Q."/>
            <person name="Sharma T."/>
            <person name="Shen D."/>
            <person name="Roswanjaya Y."/>
            <person name="Wardhani T."/>
            <person name="Kalhor M.S."/>
            <person name="Jansen J."/>
            <person name="Van den Hoogen J."/>
            <person name="Gungor B."/>
            <person name="Hartog M."/>
            <person name="Hontelez J."/>
            <person name="Verver J."/>
            <person name="Yang W.-C."/>
            <person name="Schijlen E."/>
            <person name="Repin R."/>
            <person name="Schilthuizen M."/>
            <person name="Schranz E."/>
            <person name="Heidstra R."/>
            <person name="Miyata K."/>
            <person name="Fedorova E."/>
            <person name="Kohlen W."/>
            <person name="Bisseling T."/>
            <person name="Smit S."/>
            <person name="Geurts R."/>
        </authorList>
    </citation>
    <scope>NUCLEOTIDE SEQUENCE [LARGE SCALE GENOMIC DNA]</scope>
    <source>
        <strain evidence="8">cv. WU1-14</strain>
    </source>
</reference>
<evidence type="ECO:0000256" key="1">
    <source>
        <dbReference type="ARBA" id="ARBA00022723"/>
    </source>
</evidence>
<dbReference type="SMART" id="SM00356">
    <property type="entry name" value="ZnF_C3H1"/>
    <property type="match status" value="2"/>
</dbReference>
<dbReference type="Gene3D" id="3.30.1370.210">
    <property type="match status" value="1"/>
</dbReference>
<feature type="zinc finger region" description="C3H1-type" evidence="4">
    <location>
        <begin position="39"/>
        <end position="66"/>
    </location>
</feature>
<dbReference type="PANTHER" id="PTHR14493:SF86">
    <property type="entry name" value="ZINC FINGER CCCH DOMAIN-CONTAINING PROTEIN 47"/>
    <property type="match status" value="1"/>
</dbReference>
<evidence type="ECO:0000313" key="7">
    <source>
        <dbReference type="EMBL" id="PON35135.1"/>
    </source>
</evidence>
<dbReference type="GO" id="GO:0008270">
    <property type="term" value="F:zinc ion binding"/>
    <property type="evidence" value="ECO:0007669"/>
    <property type="project" value="UniProtKB-KW"/>
</dbReference>
<evidence type="ECO:0000256" key="4">
    <source>
        <dbReference type="PROSITE-ProRule" id="PRU00723"/>
    </source>
</evidence>
<dbReference type="PROSITE" id="PS50103">
    <property type="entry name" value="ZF_C3H1"/>
    <property type="match status" value="1"/>
</dbReference>
<feature type="domain" description="C3H1-type" evidence="6">
    <location>
        <begin position="39"/>
        <end position="66"/>
    </location>
</feature>
<dbReference type="InterPro" id="IPR045234">
    <property type="entry name" value="Unkempt-like"/>
</dbReference>
<dbReference type="PANTHER" id="PTHR14493">
    <property type="entry name" value="UNKEMPT FAMILY MEMBER"/>
    <property type="match status" value="1"/>
</dbReference>
<feature type="region of interest" description="Disordered" evidence="5">
    <location>
        <begin position="204"/>
        <end position="230"/>
    </location>
</feature>
<proteinExistence type="predicted"/>
<dbReference type="InterPro" id="IPR000571">
    <property type="entry name" value="Znf_CCCH"/>
</dbReference>
<accession>A0A2P5AF15</accession>
<keyword evidence="2 4" id="KW-0863">Zinc-finger</keyword>
<comment type="caution">
    <text evidence="7">The sequence shown here is derived from an EMBL/GenBank/DDBJ whole genome shotgun (WGS) entry which is preliminary data.</text>
</comment>
<keyword evidence="8" id="KW-1185">Reference proteome</keyword>
<keyword evidence="3 4" id="KW-0862">Zinc</keyword>
<organism evidence="7 8">
    <name type="scientific">Parasponia andersonii</name>
    <name type="common">Sponia andersonii</name>
    <dbReference type="NCBI Taxonomy" id="3476"/>
    <lineage>
        <taxon>Eukaryota</taxon>
        <taxon>Viridiplantae</taxon>
        <taxon>Streptophyta</taxon>
        <taxon>Embryophyta</taxon>
        <taxon>Tracheophyta</taxon>
        <taxon>Spermatophyta</taxon>
        <taxon>Magnoliopsida</taxon>
        <taxon>eudicotyledons</taxon>
        <taxon>Gunneridae</taxon>
        <taxon>Pentapetalae</taxon>
        <taxon>rosids</taxon>
        <taxon>fabids</taxon>
        <taxon>Rosales</taxon>
        <taxon>Cannabaceae</taxon>
        <taxon>Parasponia</taxon>
    </lineage>
</organism>
<dbReference type="Proteomes" id="UP000237105">
    <property type="component" value="Unassembled WGS sequence"/>
</dbReference>
<dbReference type="AlphaFoldDB" id="A0A2P5AF15"/>
<evidence type="ECO:0000256" key="3">
    <source>
        <dbReference type="ARBA" id="ARBA00022833"/>
    </source>
</evidence>
<evidence type="ECO:0000313" key="8">
    <source>
        <dbReference type="Proteomes" id="UP000237105"/>
    </source>
</evidence>
<evidence type="ECO:0000256" key="2">
    <source>
        <dbReference type="ARBA" id="ARBA00022771"/>
    </source>
</evidence>
<evidence type="ECO:0000256" key="5">
    <source>
        <dbReference type="SAM" id="MobiDB-lite"/>
    </source>
</evidence>
<keyword evidence="1 4" id="KW-0479">Metal-binding</keyword>
<dbReference type="EMBL" id="JXTB01000626">
    <property type="protein sequence ID" value="PON35135.1"/>
    <property type="molecule type" value="Genomic_DNA"/>
</dbReference>